<dbReference type="PANTHER" id="PTHR43434">
    <property type="entry name" value="PHOSPHOGLYCOLATE PHOSPHATASE"/>
    <property type="match status" value="1"/>
</dbReference>
<dbReference type="Gene3D" id="3.40.50.1000">
    <property type="entry name" value="HAD superfamily/HAD-like"/>
    <property type="match status" value="1"/>
</dbReference>
<dbReference type="PANTHER" id="PTHR43434:SF24">
    <property type="entry name" value="HYDROLASE-RELATED"/>
    <property type="match status" value="1"/>
</dbReference>
<dbReference type="InterPro" id="IPR023214">
    <property type="entry name" value="HAD_sf"/>
</dbReference>
<name>A0ABV7R5Z9_9RHOB</name>
<keyword evidence="1" id="KW-0378">Hydrolase</keyword>
<gene>
    <name evidence="1" type="ORF">ACFOMH_10330</name>
</gene>
<dbReference type="SUPFAM" id="SSF56784">
    <property type="entry name" value="HAD-like"/>
    <property type="match status" value="1"/>
</dbReference>
<dbReference type="SFLD" id="SFLDS00003">
    <property type="entry name" value="Haloacid_Dehalogenase"/>
    <property type="match status" value="1"/>
</dbReference>
<dbReference type="SFLD" id="SFLDG01135">
    <property type="entry name" value="C1.5.6:_HAD__Beta-PGM__Phospha"/>
    <property type="match status" value="1"/>
</dbReference>
<dbReference type="NCBIfam" id="TIGR01549">
    <property type="entry name" value="HAD-SF-IA-v1"/>
    <property type="match status" value="1"/>
</dbReference>
<evidence type="ECO:0000313" key="1">
    <source>
        <dbReference type="EMBL" id="MFC3528572.1"/>
    </source>
</evidence>
<protein>
    <submittedName>
        <fullName evidence="1">HAD-IA family hydrolase</fullName>
    </submittedName>
</protein>
<comment type="caution">
    <text evidence="1">The sequence shown here is derived from an EMBL/GenBank/DDBJ whole genome shotgun (WGS) entry which is preliminary data.</text>
</comment>
<dbReference type="EMBL" id="JBHRXJ010000006">
    <property type="protein sequence ID" value="MFC3528572.1"/>
    <property type="molecule type" value="Genomic_DNA"/>
</dbReference>
<dbReference type="Gene3D" id="1.10.150.240">
    <property type="entry name" value="Putative phosphatase, domain 2"/>
    <property type="match status" value="1"/>
</dbReference>
<dbReference type="SFLD" id="SFLDG01129">
    <property type="entry name" value="C1.5:_HAD__Beta-PGM__Phosphata"/>
    <property type="match status" value="1"/>
</dbReference>
<dbReference type="Proteomes" id="UP001595721">
    <property type="component" value="Unassembled WGS sequence"/>
</dbReference>
<dbReference type="RefSeq" id="WP_374423876.1">
    <property type="nucleotide sequence ID" value="NZ_JBHRXJ010000006.1"/>
</dbReference>
<dbReference type="Pfam" id="PF13419">
    <property type="entry name" value="HAD_2"/>
    <property type="match status" value="1"/>
</dbReference>
<dbReference type="InterPro" id="IPR041492">
    <property type="entry name" value="HAD_2"/>
</dbReference>
<evidence type="ECO:0000313" key="2">
    <source>
        <dbReference type="Proteomes" id="UP001595721"/>
    </source>
</evidence>
<keyword evidence="2" id="KW-1185">Reference proteome</keyword>
<dbReference type="InterPro" id="IPR050155">
    <property type="entry name" value="HAD-like_hydrolase_sf"/>
</dbReference>
<accession>A0ABV7R5Z9</accession>
<dbReference type="InterPro" id="IPR036412">
    <property type="entry name" value="HAD-like_sf"/>
</dbReference>
<dbReference type="GO" id="GO:0016787">
    <property type="term" value="F:hydrolase activity"/>
    <property type="evidence" value="ECO:0007669"/>
    <property type="project" value="UniProtKB-KW"/>
</dbReference>
<sequence>MKLVVFDVDGTLIDSQQMIVSSMNAGFDAAGLPHLPREAILSIVGLSLPVSVATLVPDASPAEQDRVVDGYRAAYLAARMHLESPLYPGAQDCLDALSARDDVALAIATGKARRGLDALIENHGWQRLFVSRQTSDYHPSKPHPAMLEAALYEAGVDAAHACMVGDTEFDIAMGVAAGTRAFGVAWGYHPPERLVAAGASMVAPDFPTLTRSLLEWVDG</sequence>
<dbReference type="InterPro" id="IPR023198">
    <property type="entry name" value="PGP-like_dom2"/>
</dbReference>
<proteinExistence type="predicted"/>
<organism evidence="1 2">
    <name type="scientific">Paracoccus mangrovi</name>
    <dbReference type="NCBI Taxonomy" id="1715645"/>
    <lineage>
        <taxon>Bacteria</taxon>
        <taxon>Pseudomonadati</taxon>
        <taxon>Pseudomonadota</taxon>
        <taxon>Alphaproteobacteria</taxon>
        <taxon>Rhodobacterales</taxon>
        <taxon>Paracoccaceae</taxon>
        <taxon>Paracoccus</taxon>
    </lineage>
</organism>
<dbReference type="InterPro" id="IPR006439">
    <property type="entry name" value="HAD-SF_hydro_IA"/>
</dbReference>
<reference evidence="2" key="1">
    <citation type="journal article" date="2019" name="Int. J. Syst. Evol. Microbiol.">
        <title>The Global Catalogue of Microorganisms (GCM) 10K type strain sequencing project: providing services to taxonomists for standard genome sequencing and annotation.</title>
        <authorList>
            <consortium name="The Broad Institute Genomics Platform"/>
            <consortium name="The Broad Institute Genome Sequencing Center for Infectious Disease"/>
            <person name="Wu L."/>
            <person name="Ma J."/>
        </authorList>
    </citation>
    <scope>NUCLEOTIDE SEQUENCE [LARGE SCALE GENOMIC DNA]</scope>
    <source>
        <strain evidence="2">KCTC 42899</strain>
    </source>
</reference>